<dbReference type="PANTHER" id="PTHR36433">
    <property type="entry name" value="HYPOTHETICAL CYTOSOLIC PROTEIN"/>
    <property type="match status" value="1"/>
</dbReference>
<proteinExistence type="predicted"/>
<evidence type="ECO:0000313" key="2">
    <source>
        <dbReference type="EMBL" id="GAA0411659.1"/>
    </source>
</evidence>
<dbReference type="NCBIfam" id="TIGR01655">
    <property type="entry name" value="yxeA_fam"/>
    <property type="match status" value="1"/>
</dbReference>
<dbReference type="Proteomes" id="UP001500340">
    <property type="component" value="Unassembled WGS sequence"/>
</dbReference>
<keyword evidence="3" id="KW-1185">Reference proteome</keyword>
<dbReference type="Gene3D" id="2.40.50.480">
    <property type="match status" value="1"/>
</dbReference>
<dbReference type="SUPFAM" id="SSF159121">
    <property type="entry name" value="BC4932-like"/>
    <property type="match status" value="1"/>
</dbReference>
<evidence type="ECO:0008006" key="4">
    <source>
        <dbReference type="Google" id="ProtNLM"/>
    </source>
</evidence>
<accession>A0ABP3INA7</accession>
<feature type="signal peptide" evidence="1">
    <location>
        <begin position="1"/>
        <end position="21"/>
    </location>
</feature>
<dbReference type="Pfam" id="PF06486">
    <property type="entry name" value="DUF1093"/>
    <property type="match status" value="1"/>
</dbReference>
<organism evidence="2 3">
    <name type="scientific">Paenibacillus motobuensis</name>
    <dbReference type="NCBI Taxonomy" id="295324"/>
    <lineage>
        <taxon>Bacteria</taxon>
        <taxon>Bacillati</taxon>
        <taxon>Bacillota</taxon>
        <taxon>Bacilli</taxon>
        <taxon>Bacillales</taxon>
        <taxon>Paenibacillaceae</taxon>
        <taxon>Paenibacillus</taxon>
    </lineage>
</organism>
<sequence length="114" mass="12988">MKGIKLLVTIFSCVSMLMLFGCSNENQVLFEKDYYVQIGDKVEQSAHNDEQYIYNVTGYDNDGQEKVVSFFSEKMYDKGTLIRIPRSIEGYTGEPTVIGADELPEKVKEKLSLK</sequence>
<dbReference type="RefSeq" id="WP_343865591.1">
    <property type="nucleotide sequence ID" value="NZ_BAAACX010000027.1"/>
</dbReference>
<protein>
    <recommendedName>
        <fullName evidence="4">DUF1093 domain-containing protein</fullName>
    </recommendedName>
</protein>
<dbReference type="InterPro" id="IPR006542">
    <property type="entry name" value="DUF1093"/>
</dbReference>
<gene>
    <name evidence="2" type="ORF">GCM10008933_47340</name>
</gene>
<dbReference type="PANTHER" id="PTHR36433:SF2">
    <property type="entry name" value="YXEA FAMILY PROTEIN"/>
    <property type="match status" value="1"/>
</dbReference>
<evidence type="ECO:0000313" key="3">
    <source>
        <dbReference type="Proteomes" id="UP001500340"/>
    </source>
</evidence>
<name>A0ABP3INA7_9BACL</name>
<evidence type="ECO:0000256" key="1">
    <source>
        <dbReference type="SAM" id="SignalP"/>
    </source>
</evidence>
<dbReference type="PROSITE" id="PS51257">
    <property type="entry name" value="PROKAR_LIPOPROTEIN"/>
    <property type="match status" value="1"/>
</dbReference>
<dbReference type="EMBL" id="BAAACX010000027">
    <property type="protein sequence ID" value="GAA0411659.1"/>
    <property type="molecule type" value="Genomic_DNA"/>
</dbReference>
<reference evidence="3" key="1">
    <citation type="journal article" date="2019" name="Int. J. Syst. Evol. Microbiol.">
        <title>The Global Catalogue of Microorganisms (GCM) 10K type strain sequencing project: providing services to taxonomists for standard genome sequencing and annotation.</title>
        <authorList>
            <consortium name="The Broad Institute Genomics Platform"/>
            <consortium name="The Broad Institute Genome Sequencing Center for Infectious Disease"/>
            <person name="Wu L."/>
            <person name="Ma J."/>
        </authorList>
    </citation>
    <scope>NUCLEOTIDE SEQUENCE [LARGE SCALE GENOMIC DNA]</scope>
    <source>
        <strain evidence="3">JCM 12774</strain>
    </source>
</reference>
<keyword evidence="1" id="KW-0732">Signal</keyword>
<feature type="chain" id="PRO_5047123866" description="DUF1093 domain-containing protein" evidence="1">
    <location>
        <begin position="22"/>
        <end position="114"/>
    </location>
</feature>
<comment type="caution">
    <text evidence="2">The sequence shown here is derived from an EMBL/GenBank/DDBJ whole genome shotgun (WGS) entry which is preliminary data.</text>
</comment>
<dbReference type="InterPro" id="IPR036166">
    <property type="entry name" value="YxeA-like_sf"/>
</dbReference>